<dbReference type="Pfam" id="PF01156">
    <property type="entry name" value="IU_nuc_hydro"/>
    <property type="match status" value="1"/>
</dbReference>
<reference evidence="7" key="2">
    <citation type="submission" date="2020-04" db="EMBL/GenBank/DDBJ databases">
        <authorList>
            <consortium name="NCBI Genome Project"/>
        </authorList>
    </citation>
    <scope>NUCLEOTIDE SEQUENCE</scope>
    <source>
        <strain evidence="7">CBS 781.70</strain>
    </source>
</reference>
<evidence type="ECO:0000256" key="2">
    <source>
        <dbReference type="ARBA" id="ARBA00022801"/>
    </source>
</evidence>
<dbReference type="AlphaFoldDB" id="A0A6G1GHE2"/>
<dbReference type="PANTHER" id="PTHR12304:SF56">
    <property type="entry name" value="HYDROLASE, PUTATIVE (AFU_ORTHOLOGUE AFUA_1G11790)-RELATED"/>
    <property type="match status" value="1"/>
</dbReference>
<proteinExistence type="inferred from homology"/>
<dbReference type="Gene3D" id="3.90.245.10">
    <property type="entry name" value="Ribonucleoside hydrolase-like"/>
    <property type="match status" value="1"/>
</dbReference>
<reference evidence="5 7" key="1">
    <citation type="submission" date="2020-01" db="EMBL/GenBank/DDBJ databases">
        <authorList>
            <consortium name="DOE Joint Genome Institute"/>
            <person name="Haridas S."/>
            <person name="Albert R."/>
            <person name="Binder M."/>
            <person name="Bloem J."/>
            <person name="Labutti K."/>
            <person name="Salamov A."/>
            <person name="Andreopoulos B."/>
            <person name="Baker S.E."/>
            <person name="Barry K."/>
            <person name="Bills G."/>
            <person name="Bluhm B.H."/>
            <person name="Cannon C."/>
            <person name="Castanera R."/>
            <person name="Culley D.E."/>
            <person name="Daum C."/>
            <person name="Ezra D."/>
            <person name="Gonzalez J.B."/>
            <person name="Henrissat B."/>
            <person name="Kuo A."/>
            <person name="Liang C."/>
            <person name="Lipzen A."/>
            <person name="Lutzoni F."/>
            <person name="Magnuson J."/>
            <person name="Mondo S."/>
            <person name="Nolan M."/>
            <person name="Ohm R."/>
            <person name="Pangilinan J."/>
            <person name="Park H.-J."/>
            <person name="Ramirez L."/>
            <person name="Alfaro M."/>
            <person name="Sun H."/>
            <person name="Tritt A."/>
            <person name="Yoshinaga Y."/>
            <person name="Zwiers L.-H."/>
            <person name="Turgeon B.G."/>
            <person name="Goodwin S.B."/>
            <person name="Spatafora J.W."/>
            <person name="Crous P.W."/>
            <person name="Grigoriev I.V."/>
        </authorList>
    </citation>
    <scope>NUCLEOTIDE SEQUENCE</scope>
    <source>
        <strain evidence="5 7">CBS 781.70</strain>
    </source>
</reference>
<dbReference type="GeneID" id="54419056"/>
<dbReference type="OrthoDB" id="5783963at2759"/>
<evidence type="ECO:0000259" key="4">
    <source>
        <dbReference type="Pfam" id="PF01156"/>
    </source>
</evidence>
<protein>
    <submittedName>
        <fullName evidence="5 7">Nucleoside hydrolase</fullName>
    </submittedName>
</protein>
<organism evidence="5">
    <name type="scientific">Eremomyces bilateralis CBS 781.70</name>
    <dbReference type="NCBI Taxonomy" id="1392243"/>
    <lineage>
        <taxon>Eukaryota</taxon>
        <taxon>Fungi</taxon>
        <taxon>Dikarya</taxon>
        <taxon>Ascomycota</taxon>
        <taxon>Pezizomycotina</taxon>
        <taxon>Dothideomycetes</taxon>
        <taxon>Dothideomycetes incertae sedis</taxon>
        <taxon>Eremomycetales</taxon>
        <taxon>Eremomycetaceae</taxon>
        <taxon>Eremomyces</taxon>
    </lineage>
</organism>
<dbReference type="SUPFAM" id="SSF53590">
    <property type="entry name" value="Nucleoside hydrolase"/>
    <property type="match status" value="1"/>
</dbReference>
<evidence type="ECO:0000256" key="3">
    <source>
        <dbReference type="ARBA" id="ARBA00023295"/>
    </source>
</evidence>
<keyword evidence="2 5" id="KW-0378">Hydrolase</keyword>
<dbReference type="Proteomes" id="UP000504638">
    <property type="component" value="Unplaced"/>
</dbReference>
<comment type="similarity">
    <text evidence="1">Belongs to the IUNH family.</text>
</comment>
<keyword evidence="3" id="KW-0326">Glycosidase</keyword>
<reference evidence="7" key="3">
    <citation type="submission" date="2025-04" db="UniProtKB">
        <authorList>
            <consortium name="RefSeq"/>
        </authorList>
    </citation>
    <scope>IDENTIFICATION</scope>
    <source>
        <strain evidence="7">CBS 781.70</strain>
    </source>
</reference>
<dbReference type="InterPro" id="IPR036452">
    <property type="entry name" value="Ribo_hydro-like"/>
</dbReference>
<keyword evidence="6" id="KW-1185">Reference proteome</keyword>
<evidence type="ECO:0000313" key="6">
    <source>
        <dbReference type="Proteomes" id="UP000504638"/>
    </source>
</evidence>
<dbReference type="PANTHER" id="PTHR12304">
    <property type="entry name" value="INOSINE-URIDINE PREFERRING NUCLEOSIDE HYDROLASE"/>
    <property type="match status" value="1"/>
</dbReference>
<name>A0A6G1GHE2_9PEZI</name>
<dbReference type="EMBL" id="ML975149">
    <property type="protein sequence ID" value="KAF1817356.1"/>
    <property type="molecule type" value="Genomic_DNA"/>
</dbReference>
<evidence type="ECO:0000256" key="1">
    <source>
        <dbReference type="ARBA" id="ARBA00009176"/>
    </source>
</evidence>
<dbReference type="GO" id="GO:0005829">
    <property type="term" value="C:cytosol"/>
    <property type="evidence" value="ECO:0007669"/>
    <property type="project" value="TreeGrafter"/>
</dbReference>
<evidence type="ECO:0000313" key="5">
    <source>
        <dbReference type="EMBL" id="KAF1817356.1"/>
    </source>
</evidence>
<dbReference type="GO" id="GO:0008477">
    <property type="term" value="F:purine nucleosidase activity"/>
    <property type="evidence" value="ECO:0007669"/>
    <property type="project" value="TreeGrafter"/>
</dbReference>
<dbReference type="InterPro" id="IPR001910">
    <property type="entry name" value="Inosine/uridine_hydrolase_dom"/>
</dbReference>
<feature type="domain" description="Inosine/uridine-preferring nucleoside hydrolase" evidence="4">
    <location>
        <begin position="6"/>
        <end position="340"/>
    </location>
</feature>
<accession>A0A6G1GHE2</accession>
<sequence length="342" mass="37759">MARHRIIIDTDPGIDDILALLLALSASPEDLEVLLISLTYGNIDVENCLRNVVSLFHHVEKEREWRKSKGLPEGFDALDARKPIVAVGAVGPLAAQIILADYYHGIDGLGGIHHTHPHLSPEATWRHLFQSSQAADDDAIRDQNPPNLFIPSKRPAHEEILQILRDNPPDTITIVTIGPLTNAAHAAAVDPETFLRAKQVLTMGGAVELEGNMNPVAEFNIYADSIAAARVFALSSPKPLSTMPLVPPAKEAGVAEDPCLAAYPATLGRRLELKLFPLDITTTHNLTRQYWDKMMKQPLEDGSPLAHWMSAFLESTFRKAEELYHLRPEEVGLNLHDPLPIW</sequence>
<dbReference type="InterPro" id="IPR023186">
    <property type="entry name" value="IUNH"/>
</dbReference>
<dbReference type="GO" id="GO:0006152">
    <property type="term" value="P:purine nucleoside catabolic process"/>
    <property type="evidence" value="ECO:0007669"/>
    <property type="project" value="TreeGrafter"/>
</dbReference>
<dbReference type="RefSeq" id="XP_033538987.1">
    <property type="nucleotide sequence ID" value="XM_033678486.1"/>
</dbReference>
<evidence type="ECO:0000313" key="7">
    <source>
        <dbReference type="RefSeq" id="XP_033538987.1"/>
    </source>
</evidence>
<gene>
    <name evidence="5 7" type="ORF">P152DRAFT_453935</name>
</gene>